<evidence type="ECO:0000256" key="4">
    <source>
        <dbReference type="ARBA" id="ARBA00022884"/>
    </source>
</evidence>
<dbReference type="PANTHER" id="PTHR13610">
    <property type="entry name" value="METHYLTRANSFERASE DOMAIN-CONTAINING PROTEIN"/>
    <property type="match status" value="1"/>
</dbReference>
<evidence type="ECO:0000256" key="5">
    <source>
        <dbReference type="SAM" id="Phobius"/>
    </source>
</evidence>
<evidence type="ECO:0000256" key="1">
    <source>
        <dbReference type="ARBA" id="ARBA00022603"/>
    </source>
</evidence>
<evidence type="ECO:0000313" key="6">
    <source>
        <dbReference type="EMBL" id="KKP62717.1"/>
    </source>
</evidence>
<keyword evidence="4" id="KW-0694">RNA-binding</keyword>
<dbReference type="InterPro" id="IPR026170">
    <property type="entry name" value="FAM173A/B"/>
</dbReference>
<gene>
    <name evidence="6" type="ORF">UR56_C0006G0008</name>
</gene>
<evidence type="ECO:0008006" key="8">
    <source>
        <dbReference type="Google" id="ProtNLM"/>
    </source>
</evidence>
<protein>
    <recommendedName>
        <fullName evidence="8">Methyltransferase domain-containing protein</fullName>
    </recommendedName>
</protein>
<keyword evidence="5" id="KW-1133">Transmembrane helix</keyword>
<accession>A0A0G0E5U8</accession>
<comment type="caution">
    <text evidence="6">The sequence shown here is derived from an EMBL/GenBank/DDBJ whole genome shotgun (WGS) entry which is preliminary data.</text>
</comment>
<dbReference type="STRING" id="1618484.UR56_C0006G0008"/>
<organism evidence="6 7">
    <name type="scientific">Candidatus Roizmanbacteria bacterium GW2011_GWC2_34_23</name>
    <dbReference type="NCBI Taxonomy" id="1618484"/>
    <lineage>
        <taxon>Bacteria</taxon>
        <taxon>Candidatus Roizmaniibacteriota</taxon>
    </lineage>
</organism>
<keyword evidence="1" id="KW-0489">Methyltransferase</keyword>
<dbReference type="SUPFAM" id="SSF53335">
    <property type="entry name" value="S-adenosyl-L-methionine-dependent methyltransferases"/>
    <property type="match status" value="1"/>
</dbReference>
<dbReference type="InterPro" id="IPR001737">
    <property type="entry name" value="KsgA/Erm"/>
</dbReference>
<proteinExistence type="predicted"/>
<keyword evidence="5" id="KW-0812">Transmembrane</keyword>
<dbReference type="GO" id="GO:0003723">
    <property type="term" value="F:RNA binding"/>
    <property type="evidence" value="ECO:0007669"/>
    <property type="project" value="UniProtKB-KW"/>
</dbReference>
<dbReference type="GO" id="GO:0016279">
    <property type="term" value="F:protein-lysine N-methyltransferase activity"/>
    <property type="evidence" value="ECO:0007669"/>
    <property type="project" value="InterPro"/>
</dbReference>
<feature type="transmembrane region" description="Helical" evidence="5">
    <location>
        <begin position="78"/>
        <end position="97"/>
    </location>
</feature>
<keyword evidence="3" id="KW-0949">S-adenosyl-L-methionine</keyword>
<dbReference type="Proteomes" id="UP000034004">
    <property type="component" value="Unassembled WGS sequence"/>
</dbReference>
<evidence type="ECO:0000256" key="2">
    <source>
        <dbReference type="ARBA" id="ARBA00022679"/>
    </source>
</evidence>
<dbReference type="AlphaFoldDB" id="A0A0G0E5U8"/>
<name>A0A0G0E5U8_9BACT</name>
<dbReference type="EMBL" id="LBPR01000006">
    <property type="protein sequence ID" value="KKP62717.1"/>
    <property type="molecule type" value="Genomic_DNA"/>
</dbReference>
<sequence>MGFFITFIIFITVIIFIFSSKKFSPIPYFPSQPADMLLIIKALSLKNNQTIFDLGAGDGTVIFKAAEEAFQQDLNTKFVAVEINPVLILILYLRRLFHKNRKNIKIIRDDIFKMDFESLIMKQSNNVTIYLYISPWYIERVIKNCKMKNEKFSVVSYMYPVKSLTRKPSFAKASEGKEIIQGKNKIFIY</sequence>
<keyword evidence="2" id="KW-0808">Transferase</keyword>
<dbReference type="Pfam" id="PF00398">
    <property type="entry name" value="RrnaAD"/>
    <property type="match status" value="1"/>
</dbReference>
<dbReference type="InterPro" id="IPR029063">
    <property type="entry name" value="SAM-dependent_MTases_sf"/>
</dbReference>
<dbReference type="PANTHER" id="PTHR13610:SF11">
    <property type="entry name" value="METHYLTRANSFERASE DOMAIN-CONTAINING PROTEIN"/>
    <property type="match status" value="1"/>
</dbReference>
<dbReference type="Gene3D" id="3.40.50.150">
    <property type="entry name" value="Vaccinia Virus protein VP39"/>
    <property type="match status" value="1"/>
</dbReference>
<dbReference type="GO" id="GO:0032259">
    <property type="term" value="P:methylation"/>
    <property type="evidence" value="ECO:0007669"/>
    <property type="project" value="UniProtKB-KW"/>
</dbReference>
<reference evidence="6 7" key="1">
    <citation type="journal article" date="2015" name="Nature">
        <title>rRNA introns, odd ribosomes, and small enigmatic genomes across a large radiation of phyla.</title>
        <authorList>
            <person name="Brown C.T."/>
            <person name="Hug L.A."/>
            <person name="Thomas B.C."/>
            <person name="Sharon I."/>
            <person name="Castelle C.J."/>
            <person name="Singh A."/>
            <person name="Wilkins M.J."/>
            <person name="Williams K.H."/>
            <person name="Banfield J.F."/>
        </authorList>
    </citation>
    <scope>NUCLEOTIDE SEQUENCE [LARGE SCALE GENOMIC DNA]</scope>
</reference>
<keyword evidence="5" id="KW-0472">Membrane</keyword>
<evidence type="ECO:0000256" key="3">
    <source>
        <dbReference type="ARBA" id="ARBA00022691"/>
    </source>
</evidence>
<evidence type="ECO:0000313" key="7">
    <source>
        <dbReference type="Proteomes" id="UP000034004"/>
    </source>
</evidence>